<feature type="transmembrane region" description="Helical" evidence="17">
    <location>
        <begin position="173"/>
        <end position="193"/>
    </location>
</feature>
<evidence type="ECO:0000256" key="11">
    <source>
        <dbReference type="ARBA" id="ARBA00044897"/>
    </source>
</evidence>
<evidence type="ECO:0000256" key="12">
    <source>
        <dbReference type="ARBA" id="ARBA00051849"/>
    </source>
</evidence>
<feature type="transmembrane region" description="Helical" evidence="17">
    <location>
        <begin position="111"/>
        <end position="130"/>
    </location>
</feature>
<dbReference type="InterPro" id="IPR020846">
    <property type="entry name" value="MFS_dom"/>
</dbReference>
<evidence type="ECO:0000256" key="13">
    <source>
        <dbReference type="ARBA" id="ARBA00056522"/>
    </source>
</evidence>
<comment type="function">
    <text evidence="13">Voltage-gated ATP nucleotide uniporter that can also transport the purine nucleotides ADP and GTP. Uses the membrane potential as the driving force to control ATP accumulation in lysosomes and secretory vesicles. By controlling ATP storage in lysosomes, regulates ATP-dependent proteins of these organelles. Also indirectly regulates the exocytosis of ATP through its import into lysosomes in astrocytes and secretory vesicles such as adrenal chromaffin granules, mucin granules and synaptic vesicles.</text>
</comment>
<dbReference type="InterPro" id="IPR005829">
    <property type="entry name" value="Sugar_transporter_CS"/>
</dbReference>
<dbReference type="GO" id="GO:0160042">
    <property type="term" value="F:purine nucleotide uniporter activity"/>
    <property type="evidence" value="ECO:0007669"/>
    <property type="project" value="UniProtKB-ARBA"/>
</dbReference>
<comment type="catalytic activity">
    <reaction evidence="10">
        <text>GTP(in) = GTP(out)</text>
        <dbReference type="Rhea" id="RHEA:75787"/>
        <dbReference type="ChEBI" id="CHEBI:37565"/>
    </reaction>
</comment>
<reference evidence="19" key="1">
    <citation type="submission" date="2020-08" db="EMBL/GenBank/DDBJ databases">
        <title>Chromosome-level assembly of Southern catfish (Silurus meridionalis) provides insights into visual adaptation to the nocturnal and benthic lifestyles.</title>
        <authorList>
            <person name="Zhang Y."/>
            <person name="Wang D."/>
            <person name="Peng Z."/>
        </authorList>
    </citation>
    <scope>NUCLEOTIDE SEQUENCE</scope>
    <source>
        <strain evidence="19">SWU-2019-XX</strain>
        <tissue evidence="19">Muscle</tissue>
    </source>
</reference>
<feature type="transmembrane region" description="Helical" evidence="17">
    <location>
        <begin position="333"/>
        <end position="349"/>
    </location>
</feature>
<dbReference type="SUPFAM" id="SSF103473">
    <property type="entry name" value="MFS general substrate transporter"/>
    <property type="match status" value="1"/>
</dbReference>
<dbReference type="FunFam" id="1.20.1250.20:FF:000059">
    <property type="entry name" value="Solute carrier family 17 member 9"/>
    <property type="match status" value="1"/>
</dbReference>
<dbReference type="EMBL" id="JABFDY010000017">
    <property type="protein sequence ID" value="KAF7695306.1"/>
    <property type="molecule type" value="Genomic_DNA"/>
</dbReference>
<dbReference type="PANTHER" id="PTHR11662">
    <property type="entry name" value="SOLUTE CARRIER FAMILY 17"/>
    <property type="match status" value="1"/>
</dbReference>
<evidence type="ECO:0000256" key="6">
    <source>
        <dbReference type="ARBA" id="ARBA00023136"/>
    </source>
</evidence>
<evidence type="ECO:0000313" key="19">
    <source>
        <dbReference type="EMBL" id="KAF7695306.1"/>
    </source>
</evidence>
<accession>A0A8T0ASX4</accession>
<comment type="catalytic activity">
    <reaction evidence="11">
        <text>ATP(in) = ATP(out)</text>
        <dbReference type="Rhea" id="RHEA:75687"/>
        <dbReference type="ChEBI" id="CHEBI:30616"/>
    </reaction>
</comment>
<evidence type="ECO:0000256" key="4">
    <source>
        <dbReference type="ARBA" id="ARBA00022692"/>
    </source>
</evidence>
<proteinExistence type="inferred from homology"/>
<feature type="transmembrane region" description="Helical" evidence="17">
    <location>
        <begin position="390"/>
        <end position="414"/>
    </location>
</feature>
<keyword evidence="7" id="KW-0458">Lysosome</keyword>
<evidence type="ECO:0000256" key="3">
    <source>
        <dbReference type="ARBA" id="ARBA00022448"/>
    </source>
</evidence>
<dbReference type="PANTHER" id="PTHR11662:SF279">
    <property type="entry name" value="VOLTAGE-GATED PURINE NUCLEOTIDE UNIPORTER SLC17A9"/>
    <property type="match status" value="1"/>
</dbReference>
<evidence type="ECO:0000256" key="15">
    <source>
        <dbReference type="ARBA" id="ARBA00079665"/>
    </source>
</evidence>
<evidence type="ECO:0000256" key="2">
    <source>
        <dbReference type="ARBA" id="ARBA00008586"/>
    </source>
</evidence>
<sequence>MEQKSESVTSHADRNICEHGHALEPDKKAGKEALGLWPRSLVWTWTSTLLLVTCLLHWARMAMPVCAATMAKQFGWNKKESGLVLGVFYWGYCFTQVLGGYVSDKIGGERVLIISTSSWAVMTAITPLLVNLGLPPLITITVARFLMGVLQGVHYPSLNSICAQRVAEGERGFLMSMLGCGCYLGILMVGALGSVMLDWRGWESVFYVPGVFSVLWAFSVWRCLLRGPLFTFDSLWSNTGTASEATISQITWCHLLKQPCVLAMFFAHICHTSAHFTLLSWLPTFFDDTYPNAKNWVFNVIPWLVALPISVLGGCVSDYLIKEGFGAATVRKIMQFCAMGLSSVFIYLLCKATTFLHAVVFVTAAFGLSTFNSSGVAVNVHDLAPSCAGALFGVMNTCAAFASLLMVYITGHMIEITGSWLTVFGQLVLVNIFGVVVFIIFGKAEQLDQVDQTSKTFI</sequence>
<dbReference type="Proteomes" id="UP000606274">
    <property type="component" value="Unassembled WGS sequence"/>
</dbReference>
<dbReference type="InterPro" id="IPR011701">
    <property type="entry name" value="MFS"/>
</dbReference>
<dbReference type="FunFam" id="1.20.1250.20:FF:000150">
    <property type="entry name" value="Solute carrier family 17 member 9"/>
    <property type="match status" value="1"/>
</dbReference>
<comment type="caution">
    <text evidence="19">The sequence shown here is derived from an EMBL/GenBank/DDBJ whole genome shotgun (WGS) entry which is preliminary data.</text>
</comment>
<evidence type="ECO:0000256" key="5">
    <source>
        <dbReference type="ARBA" id="ARBA00022989"/>
    </source>
</evidence>
<dbReference type="AlphaFoldDB" id="A0A8T0ASX4"/>
<dbReference type="InterPro" id="IPR050382">
    <property type="entry name" value="MFS_Na/Anion_cotransporter"/>
</dbReference>
<keyword evidence="3" id="KW-0813">Transport</keyword>
<comment type="catalytic activity">
    <reaction evidence="12">
        <text>ADP(in) = ADP(out)</text>
        <dbReference type="Rhea" id="RHEA:75783"/>
        <dbReference type="ChEBI" id="CHEBI:456216"/>
    </reaction>
</comment>
<feature type="transmembrane region" description="Helical" evidence="17">
    <location>
        <begin position="41"/>
        <end position="61"/>
    </location>
</feature>
<evidence type="ECO:0000256" key="16">
    <source>
        <dbReference type="ARBA" id="ARBA00079853"/>
    </source>
</evidence>
<dbReference type="PROSITE" id="PS50850">
    <property type="entry name" value="MFS"/>
    <property type="match status" value="1"/>
</dbReference>
<evidence type="ECO:0000256" key="10">
    <source>
        <dbReference type="ARBA" id="ARBA00036284"/>
    </source>
</evidence>
<evidence type="ECO:0000256" key="7">
    <source>
        <dbReference type="ARBA" id="ARBA00023228"/>
    </source>
</evidence>
<dbReference type="GO" id="GO:0042584">
    <property type="term" value="C:chromaffin granule membrane"/>
    <property type="evidence" value="ECO:0007669"/>
    <property type="project" value="UniProtKB-SubCell"/>
</dbReference>
<feature type="transmembrane region" description="Helical" evidence="17">
    <location>
        <begin position="81"/>
        <end position="99"/>
    </location>
</feature>
<keyword evidence="6 17" id="KW-0472">Membrane</keyword>
<dbReference type="CDD" id="cd17380">
    <property type="entry name" value="MFS_SLC17A9_like"/>
    <property type="match status" value="1"/>
</dbReference>
<evidence type="ECO:0000256" key="17">
    <source>
        <dbReference type="SAM" id="Phobius"/>
    </source>
</evidence>
<dbReference type="InterPro" id="IPR036259">
    <property type="entry name" value="MFS_trans_sf"/>
</dbReference>
<dbReference type="GO" id="GO:1904669">
    <property type="term" value="P:ATP export"/>
    <property type="evidence" value="ECO:0007669"/>
    <property type="project" value="UniProtKB-ARBA"/>
</dbReference>
<dbReference type="GO" id="GO:0072530">
    <property type="term" value="P:purine-containing compound transmembrane transport"/>
    <property type="evidence" value="ECO:0007669"/>
    <property type="project" value="UniProtKB-ARBA"/>
</dbReference>
<evidence type="ECO:0000256" key="8">
    <source>
        <dbReference type="ARBA" id="ARBA00023329"/>
    </source>
</evidence>
<evidence type="ECO:0000256" key="1">
    <source>
        <dbReference type="ARBA" id="ARBA00004155"/>
    </source>
</evidence>
<evidence type="ECO:0000259" key="18">
    <source>
        <dbReference type="PROSITE" id="PS50850"/>
    </source>
</evidence>
<feature type="transmembrane region" description="Helical" evidence="17">
    <location>
        <begin position="355"/>
        <end position="378"/>
    </location>
</feature>
<comment type="subcellular location">
    <subcellularLocation>
        <location evidence="9">Cytoplasmic vesicle</location>
        <location evidence="9">Secretory vesicle</location>
        <location evidence="9">Chromaffin granule membrane</location>
        <topology evidence="9">Multi-pass membrane protein</topology>
    </subcellularLocation>
    <subcellularLocation>
        <location evidence="1">Lysosome membrane</location>
        <topology evidence="1">Multi-pass membrane protein</topology>
    </subcellularLocation>
</comment>
<organism evidence="19 20">
    <name type="scientific">Silurus meridionalis</name>
    <name type="common">Southern catfish</name>
    <name type="synonym">Silurus soldatovi meridionalis</name>
    <dbReference type="NCBI Taxonomy" id="175797"/>
    <lineage>
        <taxon>Eukaryota</taxon>
        <taxon>Metazoa</taxon>
        <taxon>Chordata</taxon>
        <taxon>Craniata</taxon>
        <taxon>Vertebrata</taxon>
        <taxon>Euteleostomi</taxon>
        <taxon>Actinopterygii</taxon>
        <taxon>Neopterygii</taxon>
        <taxon>Teleostei</taxon>
        <taxon>Ostariophysi</taxon>
        <taxon>Siluriformes</taxon>
        <taxon>Siluridae</taxon>
        <taxon>Silurus</taxon>
    </lineage>
</organism>
<dbReference type="OrthoDB" id="2985014at2759"/>
<feature type="transmembrane region" description="Helical" evidence="17">
    <location>
        <begin position="420"/>
        <end position="441"/>
    </location>
</feature>
<keyword evidence="5 17" id="KW-1133">Transmembrane helix</keyword>
<gene>
    <name evidence="19" type="ORF">HF521_007029</name>
</gene>
<feature type="transmembrane region" description="Helical" evidence="17">
    <location>
        <begin position="205"/>
        <end position="225"/>
    </location>
</feature>
<protein>
    <recommendedName>
        <fullName evidence="14">Voltage-gated purine nucleotide uniporter SLC17A9</fullName>
    </recommendedName>
    <alternativeName>
        <fullName evidence="16">Solute carrier family 17 member 9</fullName>
    </alternativeName>
    <alternativeName>
        <fullName evidence="15">Vesicular nucleotide transporter</fullName>
    </alternativeName>
</protein>
<keyword evidence="8" id="KW-0968">Cytoplasmic vesicle</keyword>
<dbReference type="Pfam" id="PF07690">
    <property type="entry name" value="MFS_1"/>
    <property type="match status" value="1"/>
</dbReference>
<name>A0A8T0ASX4_SILME</name>
<keyword evidence="4 17" id="KW-0812">Transmembrane</keyword>
<evidence type="ECO:0000313" key="20">
    <source>
        <dbReference type="Proteomes" id="UP000606274"/>
    </source>
</evidence>
<feature type="domain" description="Major facilitator superfamily (MFS) profile" evidence="18">
    <location>
        <begin position="45"/>
        <end position="446"/>
    </location>
</feature>
<dbReference type="PROSITE" id="PS00217">
    <property type="entry name" value="SUGAR_TRANSPORT_2"/>
    <property type="match status" value="1"/>
</dbReference>
<dbReference type="Gene3D" id="1.20.1250.20">
    <property type="entry name" value="MFS general substrate transporter like domains"/>
    <property type="match status" value="2"/>
</dbReference>
<feature type="transmembrane region" description="Helical" evidence="17">
    <location>
        <begin position="260"/>
        <end position="281"/>
    </location>
</feature>
<evidence type="ECO:0000256" key="9">
    <source>
        <dbReference type="ARBA" id="ARBA00024185"/>
    </source>
</evidence>
<evidence type="ECO:0000256" key="14">
    <source>
        <dbReference type="ARBA" id="ARBA00074107"/>
    </source>
</evidence>
<dbReference type="GO" id="GO:0005765">
    <property type="term" value="C:lysosomal membrane"/>
    <property type="evidence" value="ECO:0007669"/>
    <property type="project" value="UniProtKB-SubCell"/>
</dbReference>
<dbReference type="InterPro" id="IPR044777">
    <property type="entry name" value="SLC17A9-like"/>
</dbReference>
<feature type="transmembrane region" description="Helical" evidence="17">
    <location>
        <begin position="301"/>
        <end position="321"/>
    </location>
</feature>
<comment type="similarity">
    <text evidence="2">Belongs to the major facilitator superfamily. Sodium/anion cotransporter family.</text>
</comment>
<keyword evidence="20" id="KW-1185">Reference proteome</keyword>